<evidence type="ECO:0000313" key="2">
    <source>
        <dbReference type="EMBL" id="TCT24977.1"/>
    </source>
</evidence>
<gene>
    <name evidence="2" type="ORF">EDD68_10444</name>
</gene>
<protein>
    <submittedName>
        <fullName evidence="2">Uncharacterized protein</fullName>
    </submittedName>
</protein>
<organism evidence="2 3">
    <name type="scientific">Melghiribacillus thermohalophilus</name>
    <dbReference type="NCBI Taxonomy" id="1324956"/>
    <lineage>
        <taxon>Bacteria</taxon>
        <taxon>Bacillati</taxon>
        <taxon>Bacillota</taxon>
        <taxon>Bacilli</taxon>
        <taxon>Bacillales</taxon>
        <taxon>Bacillaceae</taxon>
        <taxon>Melghiribacillus</taxon>
    </lineage>
</organism>
<accession>A0A4R3N8Q9</accession>
<name>A0A4R3N8Q9_9BACI</name>
<feature type="coiled-coil region" evidence="1">
    <location>
        <begin position="7"/>
        <end position="44"/>
    </location>
</feature>
<dbReference type="EMBL" id="SMAN01000004">
    <property type="protein sequence ID" value="TCT24977.1"/>
    <property type="molecule type" value="Genomic_DNA"/>
</dbReference>
<dbReference type="AlphaFoldDB" id="A0A4R3N8Q9"/>
<dbReference type="InterPro" id="IPR058867">
    <property type="entry name" value="YtzJ"/>
</dbReference>
<dbReference type="Proteomes" id="UP000294650">
    <property type="component" value="Unassembled WGS sequence"/>
</dbReference>
<sequence length="72" mass="8911">MWVIDRHKQLENKMNQLRNGYTAYAETEELIRLLKRRLKKQNMNVLMDQTENGVWFIPIKEEDMHQEQNQYM</sequence>
<evidence type="ECO:0000256" key="1">
    <source>
        <dbReference type="SAM" id="Coils"/>
    </source>
</evidence>
<dbReference type="OrthoDB" id="2679903at2"/>
<evidence type="ECO:0000313" key="3">
    <source>
        <dbReference type="Proteomes" id="UP000294650"/>
    </source>
</evidence>
<reference evidence="2 3" key="1">
    <citation type="submission" date="2019-03" db="EMBL/GenBank/DDBJ databases">
        <title>Genomic Encyclopedia of Type Strains, Phase IV (KMG-IV): sequencing the most valuable type-strain genomes for metagenomic binning, comparative biology and taxonomic classification.</title>
        <authorList>
            <person name="Goeker M."/>
        </authorList>
    </citation>
    <scope>NUCLEOTIDE SEQUENCE [LARGE SCALE GENOMIC DNA]</scope>
    <source>
        <strain evidence="2 3">DSM 25894</strain>
    </source>
</reference>
<keyword evidence="1" id="KW-0175">Coiled coil</keyword>
<dbReference type="Pfam" id="PF26326">
    <property type="entry name" value="YtzJ"/>
    <property type="match status" value="1"/>
</dbReference>
<dbReference type="RefSeq" id="WP_132371278.1">
    <property type="nucleotide sequence ID" value="NZ_SMAN01000004.1"/>
</dbReference>
<proteinExistence type="predicted"/>
<comment type="caution">
    <text evidence="2">The sequence shown here is derived from an EMBL/GenBank/DDBJ whole genome shotgun (WGS) entry which is preliminary data.</text>
</comment>
<keyword evidence="3" id="KW-1185">Reference proteome</keyword>